<dbReference type="GO" id="GO:0006799">
    <property type="term" value="P:polyphosphate biosynthetic process"/>
    <property type="evidence" value="ECO:0007669"/>
    <property type="project" value="UniProtKB-ARBA"/>
</dbReference>
<evidence type="ECO:0000313" key="2">
    <source>
        <dbReference type="EMBL" id="EJG08203.1"/>
    </source>
</evidence>
<dbReference type="AlphaFoldDB" id="J1ASZ8"/>
<organism evidence="2 3">
    <name type="scientific">Methanofollis liminatans DSM 4140</name>
    <dbReference type="NCBI Taxonomy" id="28892"/>
    <lineage>
        <taxon>Archaea</taxon>
        <taxon>Methanobacteriati</taxon>
        <taxon>Methanobacteriota</taxon>
        <taxon>Stenosarchaea group</taxon>
        <taxon>Methanomicrobia</taxon>
        <taxon>Methanomicrobiales</taxon>
        <taxon>Methanomicrobiaceae</taxon>
        <taxon>Methanofollis</taxon>
    </lineage>
</organism>
<feature type="domain" description="VTC" evidence="1">
    <location>
        <begin position="42"/>
        <end position="136"/>
    </location>
</feature>
<dbReference type="Pfam" id="PF09359">
    <property type="entry name" value="VTC"/>
    <property type="match status" value="2"/>
</dbReference>
<name>J1ASZ8_9EURY</name>
<feature type="domain" description="VTC" evidence="1">
    <location>
        <begin position="162"/>
        <end position="244"/>
    </location>
</feature>
<dbReference type="EMBL" id="CM001555">
    <property type="protein sequence ID" value="EJG08203.1"/>
    <property type="molecule type" value="Genomic_DNA"/>
</dbReference>
<dbReference type="RefSeq" id="WP_004040526.1">
    <property type="nucleotide sequence ID" value="NZ_CM001555.1"/>
</dbReference>
<protein>
    <submittedName>
        <fullName evidence="2">VTC domain-containing protein</fullName>
    </submittedName>
</protein>
<keyword evidence="3" id="KW-1185">Reference proteome</keyword>
<reference evidence="2 3" key="1">
    <citation type="submission" date="2011-08" db="EMBL/GenBank/DDBJ databases">
        <title>The complete genome of Methanofollis liminatans DSM 4140.</title>
        <authorList>
            <consortium name="US DOE Joint Genome Institute (JGI-PGF)"/>
            <person name="Lucas S."/>
            <person name="Han J."/>
            <person name="Lapidus A."/>
            <person name="Bruce D."/>
            <person name="Goodwin L."/>
            <person name="Pitluck S."/>
            <person name="Peters L."/>
            <person name="Kyrpides N."/>
            <person name="Mavromatis K."/>
            <person name="Ivanova N."/>
            <person name="Mikhailova N."/>
            <person name="Lu M."/>
            <person name="Detter J.C."/>
            <person name="Tapia R."/>
            <person name="Han C."/>
            <person name="Land M."/>
            <person name="Hauser L."/>
            <person name="Markowitz V."/>
            <person name="Cheng J.-F."/>
            <person name="Hugenholtz P."/>
            <person name="Woyke T."/>
            <person name="Wu D."/>
            <person name="Spring S."/>
            <person name="Schuler E."/>
            <person name="Brambilla E."/>
            <person name="Klenk H.-P."/>
            <person name="Eisen J.A."/>
        </authorList>
    </citation>
    <scope>NUCLEOTIDE SEQUENCE [LARGE SCALE GENOMIC DNA]</scope>
    <source>
        <strain evidence="2 3">DSM 4140</strain>
    </source>
</reference>
<evidence type="ECO:0000313" key="3">
    <source>
        <dbReference type="Proteomes" id="UP000005095"/>
    </source>
</evidence>
<evidence type="ECO:0000259" key="1">
    <source>
        <dbReference type="Pfam" id="PF09359"/>
    </source>
</evidence>
<dbReference type="InterPro" id="IPR018966">
    <property type="entry name" value="VTC_domain"/>
</dbReference>
<dbReference type="OrthoDB" id="110296at2157"/>
<accession>J1ASZ8</accession>
<dbReference type="STRING" id="28892.Metli_2264"/>
<sequence length="270" mass="30364">MMQSLSPPDRQNAGLDLAAALAAFEPITLDALEGSDANLLDRTETKFLMTADRFVQILPDLGDAYRVLEIEGARQGRYETEYYDTDGFLTYLQHHNGRATRYKLRFRHYLSSDTTFLEVKEKRNTGRTVKKRLETDGLPELSDPGPGTFLAESFPYDAGAFHPVLLTAYDRITLVARDHAERLTFDLNLTFDNGTESRSYPKVVIGEIKHDRALRRSPAMTALGRAGVRKTGFSKYCIGVSLLYAGLKHNRFKRNLLFLEKLSSEGGSVC</sequence>
<gene>
    <name evidence="2" type="ORF">Metli_2264</name>
</gene>
<dbReference type="HOGENOM" id="CLU_068202_1_0_2"/>
<dbReference type="Gene3D" id="3.20.100.30">
    <property type="entry name" value="VTC, catalytic tunnel domain"/>
    <property type="match status" value="1"/>
</dbReference>
<dbReference type="Proteomes" id="UP000005095">
    <property type="component" value="Chromosome"/>
</dbReference>
<dbReference type="CDD" id="cd07750">
    <property type="entry name" value="PolyPPase_VTC_like"/>
    <property type="match status" value="1"/>
</dbReference>
<dbReference type="InterPro" id="IPR042267">
    <property type="entry name" value="VTC_sf"/>
</dbReference>
<proteinExistence type="predicted"/>